<organism evidence="3 4">
    <name type="scientific">Maritimibacter fusiformis</name>
    <dbReference type="NCBI Taxonomy" id="2603819"/>
    <lineage>
        <taxon>Bacteria</taxon>
        <taxon>Pseudomonadati</taxon>
        <taxon>Pseudomonadota</taxon>
        <taxon>Alphaproteobacteria</taxon>
        <taxon>Rhodobacterales</taxon>
        <taxon>Roseobacteraceae</taxon>
        <taxon>Maritimibacter</taxon>
    </lineage>
</organism>
<dbReference type="AlphaFoldDB" id="A0A5D0RQM4"/>
<dbReference type="RefSeq" id="WP_148376285.1">
    <property type="nucleotide sequence ID" value="NZ_VSIY01000003.1"/>
</dbReference>
<dbReference type="InterPro" id="IPR025711">
    <property type="entry name" value="PepSY"/>
</dbReference>
<feature type="domain" description="PepSY" evidence="2">
    <location>
        <begin position="6"/>
        <end position="85"/>
    </location>
</feature>
<evidence type="ECO:0000313" key="3">
    <source>
        <dbReference type="EMBL" id="TYB83195.1"/>
    </source>
</evidence>
<sequence length="111" mass="12469">MRKTLTMLTIALALPAGAALADDDCRVPMADWQPREAVMAFAAEQGWTVSRLKIDDGCYEIKGENADGHWIEVTIDPGTLDLVEMTIRYRDEMGRPLPIRTRDDDDDDDDD</sequence>
<gene>
    <name evidence="3" type="ORF">FVF75_03170</name>
</gene>
<protein>
    <submittedName>
        <fullName evidence="3">PepSY domain-containing protein</fullName>
    </submittedName>
</protein>
<accession>A0A5D0RQM4</accession>
<comment type="caution">
    <text evidence="3">The sequence shown here is derived from an EMBL/GenBank/DDBJ whole genome shotgun (WGS) entry which is preliminary data.</text>
</comment>
<keyword evidence="1" id="KW-0732">Signal</keyword>
<name>A0A5D0RQM4_9RHOB</name>
<dbReference type="EMBL" id="VSIY01000003">
    <property type="protein sequence ID" value="TYB83195.1"/>
    <property type="molecule type" value="Genomic_DNA"/>
</dbReference>
<reference evidence="3 4" key="1">
    <citation type="submission" date="2019-08" db="EMBL/GenBank/DDBJ databases">
        <title>Identification of a novel species of the genus Boseongicola.</title>
        <authorList>
            <person name="Zhang X.-Q."/>
        </authorList>
    </citation>
    <scope>NUCLEOTIDE SEQUENCE [LARGE SCALE GENOMIC DNA]</scope>
    <source>
        <strain evidence="3 4">HY14</strain>
    </source>
</reference>
<evidence type="ECO:0000259" key="2">
    <source>
        <dbReference type="Pfam" id="PF13670"/>
    </source>
</evidence>
<keyword evidence="4" id="KW-1185">Reference proteome</keyword>
<feature type="chain" id="PRO_5022688822" evidence="1">
    <location>
        <begin position="22"/>
        <end position="111"/>
    </location>
</feature>
<dbReference type="Proteomes" id="UP000322080">
    <property type="component" value="Unassembled WGS sequence"/>
</dbReference>
<evidence type="ECO:0000313" key="4">
    <source>
        <dbReference type="Proteomes" id="UP000322080"/>
    </source>
</evidence>
<feature type="signal peptide" evidence="1">
    <location>
        <begin position="1"/>
        <end position="21"/>
    </location>
</feature>
<evidence type="ECO:0000256" key="1">
    <source>
        <dbReference type="SAM" id="SignalP"/>
    </source>
</evidence>
<dbReference type="Pfam" id="PF13670">
    <property type="entry name" value="PepSY_2"/>
    <property type="match status" value="1"/>
</dbReference>
<proteinExistence type="predicted"/>